<dbReference type="RefSeq" id="WP_083622460.1">
    <property type="nucleotide sequence ID" value="NZ_LR734871.1"/>
</dbReference>
<gene>
    <name evidence="2" type="ORF">PL8927_630049</name>
</gene>
<feature type="transmembrane region" description="Helical" evidence="1">
    <location>
        <begin position="260"/>
        <end position="279"/>
    </location>
</feature>
<evidence type="ECO:0000313" key="3">
    <source>
        <dbReference type="Proteomes" id="UP000184550"/>
    </source>
</evidence>
<feature type="transmembrane region" description="Helical" evidence="1">
    <location>
        <begin position="37"/>
        <end position="58"/>
    </location>
</feature>
<sequence length="336" mass="37489">MQPTKIKIQPSQPLVEPQSSGGLFKPIKVILGFLKPYLKWMILGGTLFFLAANFRTHWQAISEIEITSTGWMYLSLALLVTLLAHLWSGWVWLIIIRMFKQPVRTRWGLQVYLITNIAKYLPGNIWHFYGRIVAMKDSGVALGVATLSVLLEPLMMATAALGVALISYHSPFWMLQILGLIALGIGIHPRILNPILKYLEKSKLKKKPPNLPEPPFCQLESYPIKPLLGEVGFIGLRWLGFMFTLLALQPLRFDQIPLLLGAYSLAWLLGLIIPGAPGGLGVFEATALALLSHQFSTPILLSAIAFYRLVSIISETVAALLAQLDRKFFDNSHPIQ</sequence>
<keyword evidence="1" id="KW-0472">Membrane</keyword>
<proteinExistence type="predicted"/>
<dbReference type="OrthoDB" id="2542372at2"/>
<evidence type="ECO:0000256" key="1">
    <source>
        <dbReference type="SAM" id="Phobius"/>
    </source>
</evidence>
<dbReference type="Proteomes" id="UP000184550">
    <property type="component" value="Unassembled WGS sequence"/>
</dbReference>
<feature type="transmembrane region" description="Helical" evidence="1">
    <location>
        <begin position="299"/>
        <end position="322"/>
    </location>
</feature>
<keyword evidence="1" id="KW-0812">Transmembrane</keyword>
<evidence type="ECO:0000313" key="2">
    <source>
        <dbReference type="EMBL" id="VXD19460.1"/>
    </source>
</evidence>
<feature type="transmembrane region" description="Helical" evidence="1">
    <location>
        <begin position="107"/>
        <end position="129"/>
    </location>
</feature>
<keyword evidence="3" id="KW-1185">Reference proteome</keyword>
<reference evidence="2" key="1">
    <citation type="submission" date="2019-10" db="EMBL/GenBank/DDBJ databases">
        <authorList>
            <consortium name="Genoscope - CEA"/>
            <person name="William W."/>
        </authorList>
    </citation>
    <scope>NUCLEOTIDE SEQUENCE [LARGE SCALE GENOMIC DNA]</scope>
    <source>
        <strain evidence="2">BBR_PRJEB10992</strain>
    </source>
</reference>
<comment type="caution">
    <text evidence="2">The sequence shown here is derived from an EMBL/GenBank/DDBJ whole genome shotgun (WGS) entry which is preliminary data.</text>
</comment>
<keyword evidence="1" id="KW-1133">Transmembrane helix</keyword>
<feature type="transmembrane region" description="Helical" evidence="1">
    <location>
        <begin position="70"/>
        <end position="95"/>
    </location>
</feature>
<feature type="transmembrane region" description="Helical" evidence="1">
    <location>
        <begin position="141"/>
        <end position="166"/>
    </location>
</feature>
<dbReference type="EMBL" id="CZCU02000139">
    <property type="protein sequence ID" value="VXD19460.1"/>
    <property type="molecule type" value="Genomic_DNA"/>
</dbReference>
<name>A0A7Z9BRL0_9CYAN</name>
<feature type="transmembrane region" description="Helical" evidence="1">
    <location>
        <begin position="173"/>
        <end position="192"/>
    </location>
</feature>
<protein>
    <submittedName>
        <fullName evidence="2">Uncharacterized protein</fullName>
    </submittedName>
</protein>
<dbReference type="AlphaFoldDB" id="A0A7Z9BRL0"/>
<organism evidence="2 3">
    <name type="scientific">Planktothrix serta PCC 8927</name>
    <dbReference type="NCBI Taxonomy" id="671068"/>
    <lineage>
        <taxon>Bacteria</taxon>
        <taxon>Bacillati</taxon>
        <taxon>Cyanobacteriota</taxon>
        <taxon>Cyanophyceae</taxon>
        <taxon>Oscillatoriophycideae</taxon>
        <taxon>Oscillatoriales</taxon>
        <taxon>Microcoleaceae</taxon>
        <taxon>Planktothrix</taxon>
    </lineage>
</organism>
<accession>A0A7Z9BRL0</accession>
<feature type="transmembrane region" description="Helical" evidence="1">
    <location>
        <begin position="231"/>
        <end position="248"/>
    </location>
</feature>